<evidence type="ECO:0000313" key="1">
    <source>
        <dbReference type="EMBL" id="ELP89547.1"/>
    </source>
</evidence>
<dbReference type="InterPro" id="IPR032675">
    <property type="entry name" value="LRR_dom_sf"/>
</dbReference>
<organism evidence="1 2">
    <name type="scientific">Entamoeba invadens IP1</name>
    <dbReference type="NCBI Taxonomy" id="370355"/>
    <lineage>
        <taxon>Eukaryota</taxon>
        <taxon>Amoebozoa</taxon>
        <taxon>Evosea</taxon>
        <taxon>Archamoebae</taxon>
        <taxon>Mastigamoebida</taxon>
        <taxon>Entamoebidae</taxon>
        <taxon>Entamoeba</taxon>
    </lineage>
</organism>
<dbReference type="EMBL" id="KB206609">
    <property type="protein sequence ID" value="ELP89547.1"/>
    <property type="molecule type" value="Genomic_DNA"/>
</dbReference>
<proteinExistence type="predicted"/>
<dbReference type="SUPFAM" id="SSF52058">
    <property type="entry name" value="L domain-like"/>
    <property type="match status" value="1"/>
</dbReference>
<accession>L7FLU4</accession>
<dbReference type="GeneID" id="14888526"/>
<evidence type="ECO:0008006" key="3">
    <source>
        <dbReference type="Google" id="ProtNLM"/>
    </source>
</evidence>
<dbReference type="Proteomes" id="UP000014680">
    <property type="component" value="Unassembled WGS sequence"/>
</dbReference>
<dbReference type="InterPro" id="IPR026906">
    <property type="entry name" value="LRR_5"/>
</dbReference>
<keyword evidence="2" id="KW-1185">Reference proteome</keyword>
<sequence>MGRLDRYHIIVVTTYFNTLEDFVEITLVCKKYKQITEEFHFNPFPLTRKTIFYFPNIETLHLWKLNHEHFGNDITIKKTSKKICKMDSKRNKMFFKIIVWYPVTFKVSKTLENTNFVFKNVLYTLKDRKSNGFTIPNEVNCLSDYCFCGCNLLANIIIPQKVTSLGNSCFHDCRLLSKIILPINIKSLGQYCFSHCYSLTSIDIPKDVTYVGPHCFEFCANLEMCRFLGTVSDIGDNCFVFCEKLREVEISVEIKNDFFKNNFGKHTTFKVRIHTTPRDGVEIEKFEIENKKEVIEKFKEKIKNKMMVNCKIVYI</sequence>
<dbReference type="Pfam" id="PF13306">
    <property type="entry name" value="LRR_5"/>
    <property type="match status" value="1"/>
</dbReference>
<dbReference type="OrthoDB" id="25856at2759"/>
<gene>
    <name evidence="1" type="ORF">EIN_220190</name>
</gene>
<dbReference type="KEGG" id="eiv:EIN_220190"/>
<dbReference type="OMA" id="WPNISTI"/>
<dbReference type="PANTHER" id="PTHR45661">
    <property type="entry name" value="SURFACE ANTIGEN"/>
    <property type="match status" value="1"/>
</dbReference>
<protein>
    <recommendedName>
        <fullName evidence="3">Leucine rich repeat containing protein BspA family protein</fullName>
    </recommendedName>
</protein>
<dbReference type="AlphaFoldDB" id="L7FLU4"/>
<reference evidence="1 2" key="1">
    <citation type="submission" date="2012-10" db="EMBL/GenBank/DDBJ databases">
        <authorList>
            <person name="Zafar N."/>
            <person name="Inman J."/>
            <person name="Hall N."/>
            <person name="Lorenzi H."/>
            <person name="Caler E."/>
        </authorList>
    </citation>
    <scope>NUCLEOTIDE SEQUENCE [LARGE SCALE GENOMIC DNA]</scope>
    <source>
        <strain evidence="1 2">IP1</strain>
    </source>
</reference>
<dbReference type="VEuPathDB" id="AmoebaDB:EIN_220190"/>
<name>L7FLU4_ENTIV</name>
<dbReference type="Gene3D" id="3.80.10.10">
    <property type="entry name" value="Ribonuclease Inhibitor"/>
    <property type="match status" value="1"/>
</dbReference>
<dbReference type="PANTHER" id="PTHR45661:SF3">
    <property type="entry name" value="IG-LIKE DOMAIN-CONTAINING PROTEIN"/>
    <property type="match status" value="1"/>
</dbReference>
<dbReference type="RefSeq" id="XP_004256318.1">
    <property type="nucleotide sequence ID" value="XM_004256270.1"/>
</dbReference>
<evidence type="ECO:0000313" key="2">
    <source>
        <dbReference type="Proteomes" id="UP000014680"/>
    </source>
</evidence>
<dbReference type="InterPro" id="IPR053139">
    <property type="entry name" value="Surface_bspA-like"/>
</dbReference>